<dbReference type="AlphaFoldDB" id="A0A6C6Z430"/>
<dbReference type="EMBL" id="CP000886">
    <property type="protein sequence ID" value="ABX68187.1"/>
    <property type="molecule type" value="Genomic_DNA"/>
</dbReference>
<proteinExistence type="predicted"/>
<organism evidence="1 2">
    <name type="scientific">Salmonella paratyphi B (strain ATCC BAA-1250 / SPB7)</name>
    <dbReference type="NCBI Taxonomy" id="1016998"/>
    <lineage>
        <taxon>Bacteria</taxon>
        <taxon>Pseudomonadati</taxon>
        <taxon>Pseudomonadota</taxon>
        <taxon>Gammaproteobacteria</taxon>
        <taxon>Enterobacterales</taxon>
        <taxon>Enterobacteriaceae</taxon>
        <taxon>Salmonella</taxon>
    </lineage>
</organism>
<evidence type="ECO:0000313" key="1">
    <source>
        <dbReference type="EMBL" id="ABX68187.1"/>
    </source>
</evidence>
<accession>A0A6C6Z430</accession>
<evidence type="ECO:0000313" key="2">
    <source>
        <dbReference type="Proteomes" id="UP000008556"/>
    </source>
</evidence>
<sequence length="47" mass="5444">MLLLRLKGPHLQLVSFYVALFLSLCSPTQIILDSLSRTILIYIRRVK</sequence>
<gene>
    <name evidence="1" type="ordered locus">SPAB_02815</name>
</gene>
<name>A0A6C6Z430_SALPB</name>
<dbReference type="KEGG" id="spq:SPAB_02815"/>
<reference evidence="1 2" key="1">
    <citation type="submission" date="2007-11" db="EMBL/GenBank/DDBJ databases">
        <authorList>
            <consortium name="The Salmonella enterica serovar Paratyphi B Genome Sequencing Project"/>
            <person name="McClelland M."/>
            <person name="Sanderson E.K."/>
            <person name="Porwollik S."/>
            <person name="Spieth J."/>
            <person name="Clifton W.S."/>
            <person name="Fulton R."/>
            <person name="Cordes M."/>
            <person name="Wollam A."/>
            <person name="Shah N."/>
            <person name="Pepin K."/>
            <person name="Bhonagiri V."/>
            <person name="Nash W."/>
            <person name="Johnson M."/>
            <person name="Thiruvilangam P."/>
            <person name="Wilson R."/>
        </authorList>
    </citation>
    <scope>NUCLEOTIDE SEQUENCE [LARGE SCALE GENOMIC DNA]</scope>
    <source>
        <strain evidence="2">ATCC BAA-1250 / SPB7</strain>
    </source>
</reference>
<dbReference type="Proteomes" id="UP000008556">
    <property type="component" value="Chromosome"/>
</dbReference>
<protein>
    <submittedName>
        <fullName evidence="1">Uncharacterized protein</fullName>
    </submittedName>
</protein>